<dbReference type="GO" id="GO:0016020">
    <property type="term" value="C:membrane"/>
    <property type="evidence" value="ECO:0007669"/>
    <property type="project" value="UniProtKB-SubCell"/>
</dbReference>
<keyword evidence="10 12" id="KW-0739">Sodium transport</keyword>
<dbReference type="PANTHER" id="PTHR11690:SF288">
    <property type="entry name" value="AMILORIDE-SENSITIVE NA+ CHANNEL-RELATED"/>
    <property type="match status" value="1"/>
</dbReference>
<sequence>MTQNNSNLKNNEEHIRISENDRRKHKAGRLTYLKRYLCEFCEMSSIQGLSYIVKDISLFERLWWILVLILSISGSFYMVCEIFDNLKTKPVLVSLATKEMSISDIPFPSVTICPESKISRNCLNYSKILKMRNSGKILDVEVEESLYFDLMALLCKTANHEGTISLINKSFAKMREKYPEYFDPELKSSAEVPEFSVDDYSRFLYQCSAIDLKKAECYWIKQKVPCEKVMTSIVTDEGLCYSFNIYDPRDIYTDLNTMEYFEEGRREIDWTPYDGYRTHTSIEDMYPRRAFLNGIQNSFTAVFYSDKRDVNYACRDFSTQGIRVSLHTPTRIPRLSQVFFSVGLNKLTTAAVIPTLTKTSKRIKHYHPEKRNCYFNSERKLKHFKFYSQSSCHFECWTNYTKSHCGCVSFYMPRDNETRVCNMENRFCLQDAELSYTEDLWRSE</sequence>
<keyword evidence="11 12" id="KW-0407">Ion channel</keyword>
<keyword evidence="8 12" id="KW-0406">Ion transport</keyword>
<comment type="similarity">
    <text evidence="2 12">Belongs to the amiloride-sensitive sodium channel (TC 1.A.6) family.</text>
</comment>
<evidence type="ECO:0000256" key="4">
    <source>
        <dbReference type="ARBA" id="ARBA00022461"/>
    </source>
</evidence>
<name>A0ABD2N5N2_9CUCU</name>
<keyword evidence="5 12" id="KW-0812">Transmembrane</keyword>
<evidence type="ECO:0000256" key="13">
    <source>
        <dbReference type="SAM" id="Phobius"/>
    </source>
</evidence>
<dbReference type="Gene3D" id="1.10.287.820">
    <property type="entry name" value="Acid-sensing ion channel domain"/>
    <property type="match status" value="1"/>
</dbReference>
<dbReference type="Proteomes" id="UP001516400">
    <property type="component" value="Unassembled WGS sequence"/>
</dbReference>
<keyword evidence="6 13" id="KW-1133">Transmembrane helix</keyword>
<organism evidence="14 15">
    <name type="scientific">Cryptolaemus montrouzieri</name>
    <dbReference type="NCBI Taxonomy" id="559131"/>
    <lineage>
        <taxon>Eukaryota</taxon>
        <taxon>Metazoa</taxon>
        <taxon>Ecdysozoa</taxon>
        <taxon>Arthropoda</taxon>
        <taxon>Hexapoda</taxon>
        <taxon>Insecta</taxon>
        <taxon>Pterygota</taxon>
        <taxon>Neoptera</taxon>
        <taxon>Endopterygota</taxon>
        <taxon>Coleoptera</taxon>
        <taxon>Polyphaga</taxon>
        <taxon>Cucujiformia</taxon>
        <taxon>Coccinelloidea</taxon>
        <taxon>Coccinellidae</taxon>
        <taxon>Scymninae</taxon>
        <taxon>Scymnini</taxon>
        <taxon>Cryptolaemus</taxon>
    </lineage>
</organism>
<dbReference type="EMBL" id="JABFTP020000062">
    <property type="protein sequence ID" value="KAL3273923.1"/>
    <property type="molecule type" value="Genomic_DNA"/>
</dbReference>
<comment type="subcellular location">
    <subcellularLocation>
        <location evidence="1">Membrane</location>
        <topology evidence="1">Multi-pass membrane protein</topology>
    </subcellularLocation>
</comment>
<comment type="caution">
    <text evidence="14">The sequence shown here is derived from an EMBL/GenBank/DDBJ whole genome shotgun (WGS) entry which is preliminary data.</text>
</comment>
<dbReference type="GO" id="GO:0005272">
    <property type="term" value="F:sodium channel activity"/>
    <property type="evidence" value="ECO:0007669"/>
    <property type="project" value="UniProtKB-KW"/>
</dbReference>
<keyword evidence="3 12" id="KW-0813">Transport</keyword>
<gene>
    <name evidence="14" type="ORF">HHI36_015349</name>
</gene>
<evidence type="ECO:0000256" key="6">
    <source>
        <dbReference type="ARBA" id="ARBA00022989"/>
    </source>
</evidence>
<evidence type="ECO:0000313" key="14">
    <source>
        <dbReference type="EMBL" id="KAL3273923.1"/>
    </source>
</evidence>
<evidence type="ECO:0000256" key="1">
    <source>
        <dbReference type="ARBA" id="ARBA00004141"/>
    </source>
</evidence>
<evidence type="ECO:0000313" key="15">
    <source>
        <dbReference type="Proteomes" id="UP001516400"/>
    </source>
</evidence>
<proteinExistence type="inferred from homology"/>
<evidence type="ECO:0000256" key="11">
    <source>
        <dbReference type="ARBA" id="ARBA00023303"/>
    </source>
</evidence>
<evidence type="ECO:0000256" key="8">
    <source>
        <dbReference type="ARBA" id="ARBA00023065"/>
    </source>
</evidence>
<protein>
    <submittedName>
        <fullName evidence="14">Uncharacterized protein</fullName>
    </submittedName>
</protein>
<evidence type="ECO:0000256" key="7">
    <source>
        <dbReference type="ARBA" id="ARBA00023053"/>
    </source>
</evidence>
<evidence type="ECO:0000256" key="12">
    <source>
        <dbReference type="RuleBase" id="RU000679"/>
    </source>
</evidence>
<evidence type="ECO:0000256" key="10">
    <source>
        <dbReference type="ARBA" id="ARBA00023201"/>
    </source>
</evidence>
<dbReference type="Pfam" id="PF00858">
    <property type="entry name" value="ASC"/>
    <property type="match status" value="1"/>
</dbReference>
<keyword evidence="7" id="KW-0915">Sodium</keyword>
<dbReference type="InterPro" id="IPR001873">
    <property type="entry name" value="ENaC"/>
</dbReference>
<dbReference type="AlphaFoldDB" id="A0ABD2N5N2"/>
<evidence type="ECO:0000256" key="2">
    <source>
        <dbReference type="ARBA" id="ARBA00007193"/>
    </source>
</evidence>
<keyword evidence="15" id="KW-1185">Reference proteome</keyword>
<evidence type="ECO:0000256" key="3">
    <source>
        <dbReference type="ARBA" id="ARBA00022448"/>
    </source>
</evidence>
<feature type="transmembrane region" description="Helical" evidence="13">
    <location>
        <begin position="62"/>
        <end position="79"/>
    </location>
</feature>
<evidence type="ECO:0000256" key="5">
    <source>
        <dbReference type="ARBA" id="ARBA00022692"/>
    </source>
</evidence>
<keyword evidence="9 13" id="KW-0472">Membrane</keyword>
<reference evidence="14 15" key="1">
    <citation type="journal article" date="2021" name="BMC Biol.">
        <title>Horizontally acquired antibacterial genes associated with adaptive radiation of ladybird beetles.</title>
        <authorList>
            <person name="Li H.S."/>
            <person name="Tang X.F."/>
            <person name="Huang Y.H."/>
            <person name="Xu Z.Y."/>
            <person name="Chen M.L."/>
            <person name="Du X.Y."/>
            <person name="Qiu B.Y."/>
            <person name="Chen P.T."/>
            <person name="Zhang W."/>
            <person name="Slipinski A."/>
            <person name="Escalona H.E."/>
            <person name="Waterhouse R.M."/>
            <person name="Zwick A."/>
            <person name="Pang H."/>
        </authorList>
    </citation>
    <scope>NUCLEOTIDE SEQUENCE [LARGE SCALE GENOMIC DNA]</scope>
    <source>
        <strain evidence="14">SYSU2018</strain>
    </source>
</reference>
<accession>A0ABD2N5N2</accession>
<dbReference type="PANTHER" id="PTHR11690">
    <property type="entry name" value="AMILORIDE-SENSITIVE SODIUM CHANNEL-RELATED"/>
    <property type="match status" value="1"/>
</dbReference>
<keyword evidence="4 12" id="KW-0894">Sodium channel</keyword>
<evidence type="ECO:0000256" key="9">
    <source>
        <dbReference type="ARBA" id="ARBA00023136"/>
    </source>
</evidence>